<proteinExistence type="predicted"/>
<reference evidence="4 5" key="2">
    <citation type="submission" date="2024-05" db="EMBL/GenBank/DDBJ databases">
        <authorList>
            <person name="Chen Y."/>
            <person name="Shah S."/>
            <person name="Dougan E. K."/>
            <person name="Thang M."/>
            <person name="Chan C."/>
        </authorList>
    </citation>
    <scope>NUCLEOTIDE SEQUENCE [LARGE SCALE GENOMIC DNA]</scope>
</reference>
<keyword evidence="1" id="KW-0175">Coiled coil</keyword>
<evidence type="ECO:0000256" key="2">
    <source>
        <dbReference type="SAM" id="MobiDB-lite"/>
    </source>
</evidence>
<name>A0A9P1CH05_9DINO</name>
<evidence type="ECO:0000313" key="5">
    <source>
        <dbReference type="Proteomes" id="UP001152797"/>
    </source>
</evidence>
<reference evidence="3" key="1">
    <citation type="submission" date="2022-10" db="EMBL/GenBank/DDBJ databases">
        <authorList>
            <person name="Chen Y."/>
            <person name="Dougan E. K."/>
            <person name="Chan C."/>
            <person name="Rhodes N."/>
            <person name="Thang M."/>
        </authorList>
    </citation>
    <scope>NUCLEOTIDE SEQUENCE</scope>
</reference>
<dbReference type="AlphaFoldDB" id="A0A9P1CH05"/>
<feature type="coiled-coil region" evidence="1">
    <location>
        <begin position="385"/>
        <end position="489"/>
    </location>
</feature>
<protein>
    <submittedName>
        <fullName evidence="4">Protein spalten</fullName>
    </submittedName>
</protein>
<sequence>MAPVAGHAPALMPAQPGQSVQPQVQVRYQSPGPILHPLQPTMVSPRGYVVAPAAPTLPPTPEVMPRHRLVMAPGSPRAQTMSAQNLQTAEPVTSPIANHRLILQSHGSVPLIQSIYSPLRAPEISDPGSQDSLAQQVKALQAARASAPPLNLSLDRGQTSRQSIESWSQLELHHGVNREALPRFTPVSVISSAVIGSTSYGFLLTAQWLGRRAWELFYMLSVLSSSTINLTEELHRTRQDLILSRFEAAGLADALALKRTRLVQHLENFWGLLKRHQDKVRLSRAFQALSLARQHVWRRPPKEANGGNTGSVGTEVPRAVSSAAWRWLWKKKVFGHWRRGAHLALRERHREEHHHQLTRSQNSVLELQGNLERLHDRRVDTDALLVSERARCRSLEKELALCQEQVKDLQRTLKEAFVQQFDAQQRQEELESHFSKLASDFRELKAQKEQFESDLAKARSDLQEAHHAQAEKEQRLMEASSELSLAEEVIEDITTSKLVGLRRFFEHYDLPAVSLSLFCKVVELQHHLRTSWKVKGERLSAPGAIEKEVQEFSTQHQVSRRGLQAYLEGLNLTVSASMVSQVILALLGLDSPSDCQRFASLLLQPPHWQQGDFATALWGAAAEPAASLLAKHRSARGK</sequence>
<evidence type="ECO:0000313" key="4">
    <source>
        <dbReference type="EMBL" id="CAL4778269.1"/>
    </source>
</evidence>
<dbReference type="Proteomes" id="UP001152797">
    <property type="component" value="Unassembled WGS sequence"/>
</dbReference>
<organism evidence="3">
    <name type="scientific">Cladocopium goreaui</name>
    <dbReference type="NCBI Taxonomy" id="2562237"/>
    <lineage>
        <taxon>Eukaryota</taxon>
        <taxon>Sar</taxon>
        <taxon>Alveolata</taxon>
        <taxon>Dinophyceae</taxon>
        <taxon>Suessiales</taxon>
        <taxon>Symbiodiniaceae</taxon>
        <taxon>Cladocopium</taxon>
    </lineage>
</organism>
<evidence type="ECO:0000256" key="1">
    <source>
        <dbReference type="SAM" id="Coils"/>
    </source>
</evidence>
<dbReference type="OrthoDB" id="427812at2759"/>
<dbReference type="EMBL" id="CAMXCT010001535">
    <property type="protein sequence ID" value="CAI3990957.1"/>
    <property type="molecule type" value="Genomic_DNA"/>
</dbReference>
<comment type="caution">
    <text evidence="3">The sequence shown here is derived from an EMBL/GenBank/DDBJ whole genome shotgun (WGS) entry which is preliminary data.</text>
</comment>
<accession>A0A9P1CH05</accession>
<feature type="region of interest" description="Disordered" evidence="2">
    <location>
        <begin position="1"/>
        <end position="23"/>
    </location>
</feature>
<feature type="compositionally biased region" description="Low complexity" evidence="2">
    <location>
        <begin position="13"/>
        <end position="23"/>
    </location>
</feature>
<keyword evidence="5" id="KW-1185">Reference proteome</keyword>
<dbReference type="EMBL" id="CAMXCT020001535">
    <property type="protein sequence ID" value="CAL1144332.1"/>
    <property type="molecule type" value="Genomic_DNA"/>
</dbReference>
<evidence type="ECO:0000313" key="3">
    <source>
        <dbReference type="EMBL" id="CAI3990957.1"/>
    </source>
</evidence>
<dbReference type="EMBL" id="CAMXCT030001535">
    <property type="protein sequence ID" value="CAL4778269.1"/>
    <property type="molecule type" value="Genomic_DNA"/>
</dbReference>
<gene>
    <name evidence="3" type="ORF">C1SCF055_LOCUS17905</name>
</gene>